<feature type="region of interest" description="Disordered" evidence="8">
    <location>
        <begin position="1"/>
        <end position="56"/>
    </location>
</feature>
<organism evidence="10 11">
    <name type="scientific">Natronospira proteinivora</name>
    <dbReference type="NCBI Taxonomy" id="1807133"/>
    <lineage>
        <taxon>Bacteria</taxon>
        <taxon>Pseudomonadati</taxon>
        <taxon>Pseudomonadota</taxon>
        <taxon>Gammaproteobacteria</taxon>
        <taxon>Natronospirales</taxon>
        <taxon>Natronospiraceae</taxon>
        <taxon>Natronospira</taxon>
    </lineage>
</organism>
<evidence type="ECO:0000256" key="5">
    <source>
        <dbReference type="ARBA" id="ARBA00022795"/>
    </source>
</evidence>
<dbReference type="Proteomes" id="UP001523550">
    <property type="component" value="Unassembled WGS sequence"/>
</dbReference>
<evidence type="ECO:0000313" key="10">
    <source>
        <dbReference type="EMBL" id="MCP1726438.1"/>
    </source>
</evidence>
<feature type="compositionally biased region" description="Basic and acidic residues" evidence="8">
    <location>
        <begin position="232"/>
        <end position="254"/>
    </location>
</feature>
<keyword evidence="11" id="KW-1185">Reference proteome</keyword>
<dbReference type="InterPro" id="IPR051472">
    <property type="entry name" value="T3SS_Stator/FliH"/>
</dbReference>
<accession>A0ABT1G7U8</accession>
<comment type="function">
    <text evidence="1">Needed for flagellar regrowth and assembly.</text>
</comment>
<keyword evidence="4" id="KW-0813">Transport</keyword>
<feature type="compositionally biased region" description="Basic and acidic residues" evidence="8">
    <location>
        <begin position="1"/>
        <end position="20"/>
    </location>
</feature>
<dbReference type="EMBL" id="JALJYF010000001">
    <property type="protein sequence ID" value="MCP1726438.1"/>
    <property type="molecule type" value="Genomic_DNA"/>
</dbReference>
<keyword evidence="6" id="KW-0653">Protein transport</keyword>
<evidence type="ECO:0000259" key="9">
    <source>
        <dbReference type="Pfam" id="PF02108"/>
    </source>
</evidence>
<evidence type="ECO:0000256" key="1">
    <source>
        <dbReference type="ARBA" id="ARBA00003041"/>
    </source>
</evidence>
<dbReference type="Pfam" id="PF02108">
    <property type="entry name" value="FliH"/>
    <property type="match status" value="1"/>
</dbReference>
<keyword evidence="10" id="KW-0966">Cell projection</keyword>
<comment type="similarity">
    <text evidence="2">Belongs to the FliH family.</text>
</comment>
<sequence length="272" mass="29948">MSEGEQWRRWEAPTVGERRSPRPSPRKPTSGKGDSAKPASRSGDDKQPVTAAEIETIQEAAYREAYEKGYQEGYDSGEAEVRRRAEEVSAILNALTEPLDAVDREVEQELSDLVCVVARQLIRRELRTDPGQIVAVVREAVKALPSGDRQVRVQLNPEDAALIRELTGPSKDTRWELAEDPSLSRGGCIVSDRNSRVDVRLEHQVGRVLAAMLGEEREAPEELGELAQADTSPERREPGPEADDRPHDLEDDGGKAGSPSAVAGEDRDEPEQ</sequence>
<evidence type="ECO:0000313" key="11">
    <source>
        <dbReference type="Proteomes" id="UP001523550"/>
    </source>
</evidence>
<evidence type="ECO:0000256" key="6">
    <source>
        <dbReference type="ARBA" id="ARBA00022927"/>
    </source>
</evidence>
<keyword evidence="10" id="KW-0282">Flagellum</keyword>
<feature type="region of interest" description="Disordered" evidence="8">
    <location>
        <begin position="216"/>
        <end position="272"/>
    </location>
</feature>
<keyword evidence="10" id="KW-0969">Cilium</keyword>
<dbReference type="PANTHER" id="PTHR34982">
    <property type="entry name" value="YOP PROTEINS TRANSLOCATION PROTEIN L"/>
    <property type="match status" value="1"/>
</dbReference>
<evidence type="ECO:0000256" key="4">
    <source>
        <dbReference type="ARBA" id="ARBA00022448"/>
    </source>
</evidence>
<keyword evidence="7" id="KW-1006">Bacterial flagellum protein export</keyword>
<keyword evidence="5" id="KW-1005">Bacterial flagellum biogenesis</keyword>
<evidence type="ECO:0000256" key="7">
    <source>
        <dbReference type="ARBA" id="ARBA00023225"/>
    </source>
</evidence>
<name>A0ABT1G7U8_9GAMM</name>
<reference evidence="10 11" key="1">
    <citation type="submission" date="2022-03" db="EMBL/GenBank/DDBJ databases">
        <title>Genomic Encyclopedia of Type Strains, Phase III (KMG-III): the genomes of soil and plant-associated and newly described type strains.</title>
        <authorList>
            <person name="Whitman W."/>
        </authorList>
    </citation>
    <scope>NUCLEOTIDE SEQUENCE [LARGE SCALE GENOMIC DNA]</scope>
    <source>
        <strain evidence="10 11">BSker1</strain>
    </source>
</reference>
<proteinExistence type="inferred from homology"/>
<dbReference type="PANTHER" id="PTHR34982:SF1">
    <property type="entry name" value="FLAGELLAR ASSEMBLY PROTEIN FLIH"/>
    <property type="match status" value="1"/>
</dbReference>
<protein>
    <recommendedName>
        <fullName evidence="3">Flagellar assembly protein FliH</fullName>
    </recommendedName>
</protein>
<dbReference type="RefSeq" id="WP_253444727.1">
    <property type="nucleotide sequence ID" value="NZ_JALJYF010000001.1"/>
</dbReference>
<evidence type="ECO:0000256" key="8">
    <source>
        <dbReference type="SAM" id="MobiDB-lite"/>
    </source>
</evidence>
<comment type="caution">
    <text evidence="10">The sequence shown here is derived from an EMBL/GenBank/DDBJ whole genome shotgun (WGS) entry which is preliminary data.</text>
</comment>
<evidence type="ECO:0000256" key="2">
    <source>
        <dbReference type="ARBA" id="ARBA00006602"/>
    </source>
</evidence>
<feature type="domain" description="Flagellar assembly protein FliH/Type III secretion system HrpE" evidence="9">
    <location>
        <begin position="85"/>
        <end position="206"/>
    </location>
</feature>
<dbReference type="InterPro" id="IPR018035">
    <property type="entry name" value="Flagellar_FliH/T3SS_HrpE"/>
</dbReference>
<gene>
    <name evidence="10" type="ORF">J2T60_000403</name>
</gene>
<evidence type="ECO:0000256" key="3">
    <source>
        <dbReference type="ARBA" id="ARBA00016507"/>
    </source>
</evidence>